<protein>
    <submittedName>
        <fullName evidence="5">Lrp/AsnC family transcriptional regulator</fullName>
    </submittedName>
</protein>
<evidence type="ECO:0000256" key="1">
    <source>
        <dbReference type="ARBA" id="ARBA00023015"/>
    </source>
</evidence>
<feature type="domain" description="HTH asnC-type" evidence="4">
    <location>
        <begin position="6"/>
        <end position="67"/>
    </location>
</feature>
<keyword evidence="6" id="KW-1185">Reference proteome</keyword>
<evidence type="ECO:0000313" key="5">
    <source>
        <dbReference type="EMBL" id="MDY8110320.1"/>
    </source>
</evidence>
<dbReference type="InterPro" id="IPR011008">
    <property type="entry name" value="Dimeric_a/b-barrel"/>
</dbReference>
<dbReference type="PROSITE" id="PS50956">
    <property type="entry name" value="HTH_ASNC_2"/>
    <property type="match status" value="1"/>
</dbReference>
<dbReference type="InterPro" id="IPR011991">
    <property type="entry name" value="ArsR-like_HTH"/>
</dbReference>
<dbReference type="SMART" id="SM00344">
    <property type="entry name" value="HTH_ASNC"/>
    <property type="match status" value="1"/>
</dbReference>
<evidence type="ECO:0000313" key="6">
    <source>
        <dbReference type="Proteomes" id="UP001294412"/>
    </source>
</evidence>
<keyword evidence="1" id="KW-0805">Transcription regulation</keyword>
<dbReference type="InterPro" id="IPR019885">
    <property type="entry name" value="Tscrpt_reg_HTH_AsnC-type_CS"/>
</dbReference>
<dbReference type="EMBL" id="JAXLPB010000004">
    <property type="protein sequence ID" value="MDY8110320.1"/>
    <property type="molecule type" value="Genomic_DNA"/>
</dbReference>
<accession>A0ABU5I5D2</accession>
<dbReference type="Pfam" id="PF01037">
    <property type="entry name" value="AsnC_trans_reg"/>
    <property type="match status" value="1"/>
</dbReference>
<dbReference type="RefSeq" id="WP_322187824.1">
    <property type="nucleotide sequence ID" value="NZ_JAXLPB010000004.1"/>
</dbReference>
<dbReference type="Proteomes" id="UP001294412">
    <property type="component" value="Unassembled WGS sequence"/>
</dbReference>
<dbReference type="InterPro" id="IPR019887">
    <property type="entry name" value="Tscrpt_reg_AsnC/Lrp_C"/>
</dbReference>
<keyword evidence="3" id="KW-0804">Transcription</keyword>
<proteinExistence type="predicted"/>
<dbReference type="PROSITE" id="PS00519">
    <property type="entry name" value="HTH_ASNC_1"/>
    <property type="match status" value="1"/>
</dbReference>
<dbReference type="InterPro" id="IPR019888">
    <property type="entry name" value="Tscrpt_reg_AsnC-like"/>
</dbReference>
<dbReference type="PANTHER" id="PTHR30154:SF34">
    <property type="entry name" value="TRANSCRIPTIONAL REGULATOR AZLB"/>
    <property type="match status" value="1"/>
</dbReference>
<dbReference type="CDD" id="cd00090">
    <property type="entry name" value="HTH_ARSR"/>
    <property type="match status" value="1"/>
</dbReference>
<dbReference type="Gene3D" id="1.10.10.10">
    <property type="entry name" value="Winged helix-like DNA-binding domain superfamily/Winged helix DNA-binding domain"/>
    <property type="match status" value="1"/>
</dbReference>
<dbReference type="SUPFAM" id="SSF54909">
    <property type="entry name" value="Dimeric alpha+beta barrel"/>
    <property type="match status" value="1"/>
</dbReference>
<dbReference type="PRINTS" id="PR00033">
    <property type="entry name" value="HTHASNC"/>
</dbReference>
<comment type="caution">
    <text evidence="5">The sequence shown here is derived from an EMBL/GenBank/DDBJ whole genome shotgun (WGS) entry which is preliminary data.</text>
</comment>
<dbReference type="SUPFAM" id="SSF46785">
    <property type="entry name" value="Winged helix' DNA-binding domain"/>
    <property type="match status" value="1"/>
</dbReference>
<dbReference type="InterPro" id="IPR036388">
    <property type="entry name" value="WH-like_DNA-bd_sf"/>
</dbReference>
<dbReference type="PANTHER" id="PTHR30154">
    <property type="entry name" value="LEUCINE-RESPONSIVE REGULATORY PROTEIN"/>
    <property type="match status" value="1"/>
</dbReference>
<gene>
    <name evidence="5" type="ORF">U0C82_14345</name>
</gene>
<dbReference type="Pfam" id="PF13412">
    <property type="entry name" value="HTH_24"/>
    <property type="match status" value="1"/>
</dbReference>
<evidence type="ECO:0000256" key="3">
    <source>
        <dbReference type="ARBA" id="ARBA00023163"/>
    </source>
</evidence>
<evidence type="ECO:0000256" key="2">
    <source>
        <dbReference type="ARBA" id="ARBA00023125"/>
    </source>
</evidence>
<dbReference type="Gene3D" id="3.30.70.920">
    <property type="match status" value="1"/>
</dbReference>
<evidence type="ECO:0000259" key="4">
    <source>
        <dbReference type="PROSITE" id="PS50956"/>
    </source>
</evidence>
<sequence length="160" mass="17673">MPKIKLDAIDRRILFALQKNARIANVNLAEEVGLSASPCLRRVGLLEREGIIRGYHASLDRSALGFGLTVFVNVKVERHDDEAAEAFRAAIRVLPEVVTCHLVSGDADFLLQVVVPDLHAYERLLLGALLKAPGVRDIRSNIAIQTVKDQPYLPLDRLTS</sequence>
<reference evidence="5 6" key="1">
    <citation type="submission" date="2023-12" db="EMBL/GenBank/DDBJ databases">
        <title>Description of Novel Strain Fulvimarina sp. 2208YS6-2-32 isolated from Uroteuthis (Photololigo) edulis.</title>
        <authorList>
            <person name="Park J.-S."/>
        </authorList>
    </citation>
    <scope>NUCLEOTIDE SEQUENCE [LARGE SCALE GENOMIC DNA]</scope>
    <source>
        <strain evidence="5 6">2208YS6-2-32</strain>
    </source>
</reference>
<name>A0ABU5I5D2_9HYPH</name>
<dbReference type="InterPro" id="IPR036390">
    <property type="entry name" value="WH_DNA-bd_sf"/>
</dbReference>
<keyword evidence="2" id="KW-0238">DNA-binding</keyword>
<dbReference type="InterPro" id="IPR000485">
    <property type="entry name" value="AsnC-type_HTH_dom"/>
</dbReference>
<organism evidence="5 6">
    <name type="scientific">Fulvimarina uroteuthidis</name>
    <dbReference type="NCBI Taxonomy" id="3098149"/>
    <lineage>
        <taxon>Bacteria</taxon>
        <taxon>Pseudomonadati</taxon>
        <taxon>Pseudomonadota</taxon>
        <taxon>Alphaproteobacteria</taxon>
        <taxon>Hyphomicrobiales</taxon>
        <taxon>Aurantimonadaceae</taxon>
        <taxon>Fulvimarina</taxon>
    </lineage>
</organism>